<evidence type="ECO:0000256" key="4">
    <source>
        <dbReference type="ARBA" id="ARBA00023136"/>
    </source>
</evidence>
<dbReference type="GO" id="GO:0004252">
    <property type="term" value="F:serine-type endopeptidase activity"/>
    <property type="evidence" value="ECO:0007669"/>
    <property type="project" value="InterPro"/>
</dbReference>
<evidence type="ECO:0000259" key="7">
    <source>
        <dbReference type="Pfam" id="PF01694"/>
    </source>
</evidence>
<name>A0A9W5T851_BABOV</name>
<dbReference type="OrthoDB" id="418595at2759"/>
<sequence length="478" mass="53415">MLATVFLHLLLICTCLVAAIRRSVVVDTKSWLGSDLTAGSLLQRGLHWSSGPFSSRALDHPKAAFIPVKTWSLNDKLGPSSSKWQGHCVFPSQSTFWNNVIYAAGRDLNPPLAPARMGTQAMMLKAPTTGLSQLRDWIKAKKGCIQRVLAAVKRPLSPGSFLSHTCSTTMAKAEHYCRQAISELHSWYVKASNLGLRGMLCFGQDPLMNILRVMGIAYALDWWTGAGQIKLHFDLSPIDVFLKGQYYRLFTSLFLHNGVVHLLQNVRSLWAIGNEAADLLGYSRMIMVYFVSGIIANYISYVYNFVYRNALPAYLFNMTQSAVHGLGRVGVSTSNLVDKVVDRIRGNQAHKSFPLFFLWYANDSLFHMMESALGPFMHVFERQDIHPESPEVKNAVQQYVKRKLHRYRSCGASSAIYGLMGAVCAYHVRFGGKNDKRRIFEIVTSALSQNLMTLFGARVDHVSHLAGFLTGMALTFAF</sequence>
<proteinExistence type="predicted"/>
<evidence type="ECO:0000256" key="2">
    <source>
        <dbReference type="ARBA" id="ARBA00022692"/>
    </source>
</evidence>
<evidence type="ECO:0000256" key="6">
    <source>
        <dbReference type="SAM" id="SignalP"/>
    </source>
</evidence>
<dbReference type="GO" id="GO:0016020">
    <property type="term" value="C:membrane"/>
    <property type="evidence" value="ECO:0007669"/>
    <property type="project" value="UniProtKB-SubCell"/>
</dbReference>
<dbReference type="PANTHER" id="PTHR43731:SF26">
    <property type="entry name" value="RHOMBOID-LIKE PROTEIN 10, CHLOROPLASTIC"/>
    <property type="match status" value="1"/>
</dbReference>
<reference evidence="8" key="1">
    <citation type="submission" date="2019-12" db="EMBL/GenBank/DDBJ databases">
        <title>Genome sequence of Babesia ovis.</title>
        <authorList>
            <person name="Yamagishi J."/>
            <person name="Sevinc F."/>
            <person name="Xuan X."/>
        </authorList>
    </citation>
    <scope>NUCLEOTIDE SEQUENCE</scope>
    <source>
        <strain evidence="8">Selcuk</strain>
    </source>
</reference>
<feature type="chain" id="PRO_5040979199" description="Peptidase S54 rhomboid domain-containing protein" evidence="6">
    <location>
        <begin position="20"/>
        <end position="478"/>
    </location>
</feature>
<comment type="caution">
    <text evidence="8">The sequence shown here is derived from an EMBL/GenBank/DDBJ whole genome shotgun (WGS) entry which is preliminary data.</text>
</comment>
<dbReference type="Gene3D" id="1.20.1540.10">
    <property type="entry name" value="Rhomboid-like"/>
    <property type="match status" value="2"/>
</dbReference>
<feature type="transmembrane region" description="Helical" evidence="5">
    <location>
        <begin position="411"/>
        <end position="428"/>
    </location>
</feature>
<dbReference type="AlphaFoldDB" id="A0A9W5T851"/>
<dbReference type="InterPro" id="IPR035952">
    <property type="entry name" value="Rhomboid-like_sf"/>
</dbReference>
<dbReference type="EMBL" id="BLIY01000001">
    <property type="protein sequence ID" value="GFE52726.1"/>
    <property type="molecule type" value="Genomic_DNA"/>
</dbReference>
<evidence type="ECO:0000256" key="5">
    <source>
        <dbReference type="SAM" id="Phobius"/>
    </source>
</evidence>
<keyword evidence="9" id="KW-1185">Reference proteome</keyword>
<gene>
    <name evidence="8" type="ORF">BaOVIS_001300</name>
</gene>
<feature type="domain" description="Peptidase S54 rhomboid" evidence="7">
    <location>
        <begin position="243"/>
        <end position="305"/>
    </location>
</feature>
<accession>A0A9W5T851</accession>
<evidence type="ECO:0000256" key="1">
    <source>
        <dbReference type="ARBA" id="ARBA00004141"/>
    </source>
</evidence>
<feature type="domain" description="Peptidase S54 rhomboid" evidence="7">
    <location>
        <begin position="405"/>
        <end position="477"/>
    </location>
</feature>
<evidence type="ECO:0000256" key="3">
    <source>
        <dbReference type="ARBA" id="ARBA00022989"/>
    </source>
</evidence>
<dbReference type="Pfam" id="PF01694">
    <property type="entry name" value="Rhomboid"/>
    <property type="match status" value="2"/>
</dbReference>
<dbReference type="PANTHER" id="PTHR43731">
    <property type="entry name" value="RHOMBOID PROTEASE"/>
    <property type="match status" value="1"/>
</dbReference>
<keyword evidence="4 5" id="KW-0472">Membrane</keyword>
<keyword evidence="3 5" id="KW-1133">Transmembrane helix</keyword>
<feature type="signal peptide" evidence="6">
    <location>
        <begin position="1"/>
        <end position="19"/>
    </location>
</feature>
<evidence type="ECO:0000313" key="9">
    <source>
        <dbReference type="Proteomes" id="UP001057455"/>
    </source>
</evidence>
<protein>
    <recommendedName>
        <fullName evidence="7">Peptidase S54 rhomboid domain-containing protein</fullName>
    </recommendedName>
</protein>
<dbReference type="InterPro" id="IPR050925">
    <property type="entry name" value="Rhomboid_protease_S54"/>
</dbReference>
<comment type="subcellular location">
    <subcellularLocation>
        <location evidence="1">Membrane</location>
        <topology evidence="1">Multi-pass membrane protein</topology>
    </subcellularLocation>
</comment>
<dbReference type="SUPFAM" id="SSF144091">
    <property type="entry name" value="Rhomboid-like"/>
    <property type="match status" value="1"/>
</dbReference>
<keyword evidence="6" id="KW-0732">Signal</keyword>
<organism evidence="8 9">
    <name type="scientific">Babesia ovis</name>
    <dbReference type="NCBI Taxonomy" id="5869"/>
    <lineage>
        <taxon>Eukaryota</taxon>
        <taxon>Sar</taxon>
        <taxon>Alveolata</taxon>
        <taxon>Apicomplexa</taxon>
        <taxon>Aconoidasida</taxon>
        <taxon>Piroplasmida</taxon>
        <taxon>Babesiidae</taxon>
        <taxon>Babesia</taxon>
    </lineage>
</organism>
<keyword evidence="2 5" id="KW-0812">Transmembrane</keyword>
<evidence type="ECO:0000313" key="8">
    <source>
        <dbReference type="EMBL" id="GFE52726.1"/>
    </source>
</evidence>
<dbReference type="InterPro" id="IPR022764">
    <property type="entry name" value="Peptidase_S54_rhomboid_dom"/>
</dbReference>
<dbReference type="Proteomes" id="UP001057455">
    <property type="component" value="Unassembled WGS sequence"/>
</dbReference>